<dbReference type="Pfam" id="PF02732">
    <property type="entry name" value="ERCC4"/>
    <property type="match status" value="1"/>
</dbReference>
<comment type="subcellular location">
    <subcellularLocation>
        <location evidence="1">Nucleus</location>
    </subcellularLocation>
</comment>
<accession>A0AAD7TEN3</accession>
<reference evidence="12" key="1">
    <citation type="submission" date="2022-11" db="EMBL/GenBank/DDBJ databases">
        <title>Genome Sequence of Cubamyces cubensis.</title>
        <authorList>
            <person name="Buettner E."/>
        </authorList>
    </citation>
    <scope>NUCLEOTIDE SEQUENCE</scope>
    <source>
        <strain evidence="12">MPL-01</strain>
    </source>
</reference>
<dbReference type="PANTHER" id="PTHR10150">
    <property type="entry name" value="DNA REPAIR ENDONUCLEASE XPF"/>
    <property type="match status" value="1"/>
</dbReference>
<evidence type="ECO:0000256" key="5">
    <source>
        <dbReference type="ARBA" id="ARBA00022763"/>
    </source>
</evidence>
<feature type="region of interest" description="Disordered" evidence="10">
    <location>
        <begin position="280"/>
        <end position="299"/>
    </location>
</feature>
<dbReference type="SMART" id="SM00891">
    <property type="entry name" value="ERCC4"/>
    <property type="match status" value="1"/>
</dbReference>
<dbReference type="GO" id="GO:0000110">
    <property type="term" value="C:nucleotide-excision repair factor 1 complex"/>
    <property type="evidence" value="ECO:0007669"/>
    <property type="project" value="TreeGrafter"/>
</dbReference>
<keyword evidence="9" id="KW-0539">Nucleus</keyword>
<keyword evidence="8" id="KW-0234">DNA repair</keyword>
<keyword evidence="5" id="KW-0227">DNA damage</keyword>
<organism evidence="12 13">
    <name type="scientific">Trametes cubensis</name>
    <dbReference type="NCBI Taxonomy" id="1111947"/>
    <lineage>
        <taxon>Eukaryota</taxon>
        <taxon>Fungi</taxon>
        <taxon>Dikarya</taxon>
        <taxon>Basidiomycota</taxon>
        <taxon>Agaricomycotina</taxon>
        <taxon>Agaricomycetes</taxon>
        <taxon>Polyporales</taxon>
        <taxon>Polyporaceae</taxon>
        <taxon>Trametes</taxon>
    </lineage>
</organism>
<sequence>MNRRRVRGGAPAAATSIRDSASSGALPEGEIKKEADEIAEFLSSQGVDVATQALIPDTQLFTMDDDFDAHYGLLAPAQTVLVRAYSDDSDDQVLQEIKPRFIVMYEPNLEFIRRIEVYRNSNPGLGVRVYFMMYKLSCEEGKYLTGLRREKESFERLIKERGSMLMPILEDRSTPAGEALIKTISSRIAGGRKEVSIEPARVIVDMREFRSSLPSLLHASGLLVLPVTLTVGDYILTPDICVERKSIPDLVSSFNMRAHVGTLQAADLINRAVADVKSYAKSSKYPPKKKGDPRADNASSAAQSIQSKLVLLTLTFPRVRILWSSSPYATAEIFNDLKTNAAQPDPAKAVLVGAEEDPDAGAGVNSAAEELLRSLPGITAKNVKHVMNRVKSVRELCELTLAEVQEILGVEPGKACWDFIHRGERK</sequence>
<dbReference type="EMBL" id="JAPEVG010001098">
    <property type="protein sequence ID" value="KAJ8453962.1"/>
    <property type="molecule type" value="Genomic_DNA"/>
</dbReference>
<keyword evidence="6" id="KW-0378">Hydrolase</keyword>
<dbReference type="AlphaFoldDB" id="A0AAD7TEN3"/>
<gene>
    <name evidence="12" type="ORF">ONZ51_g13302</name>
</gene>
<proteinExistence type="inferred from homology"/>
<evidence type="ECO:0000256" key="10">
    <source>
        <dbReference type="SAM" id="MobiDB-lite"/>
    </source>
</evidence>
<dbReference type="SUPFAM" id="SSF52980">
    <property type="entry name" value="Restriction endonuclease-like"/>
    <property type="match status" value="1"/>
</dbReference>
<comment type="caution">
    <text evidence="12">The sequence shown here is derived from an EMBL/GenBank/DDBJ whole genome shotgun (WGS) entry which is preliminary data.</text>
</comment>
<dbReference type="GO" id="GO:0003697">
    <property type="term" value="F:single-stranded DNA binding"/>
    <property type="evidence" value="ECO:0007669"/>
    <property type="project" value="TreeGrafter"/>
</dbReference>
<evidence type="ECO:0000313" key="12">
    <source>
        <dbReference type="EMBL" id="KAJ8453962.1"/>
    </source>
</evidence>
<feature type="region of interest" description="Disordered" evidence="10">
    <location>
        <begin position="1"/>
        <end position="27"/>
    </location>
</feature>
<keyword evidence="13" id="KW-1185">Reference proteome</keyword>
<evidence type="ECO:0000259" key="11">
    <source>
        <dbReference type="SMART" id="SM00891"/>
    </source>
</evidence>
<keyword evidence="4" id="KW-0255">Endonuclease</keyword>
<dbReference type="Gene3D" id="3.40.50.10130">
    <property type="match status" value="1"/>
</dbReference>
<dbReference type="InterPro" id="IPR047520">
    <property type="entry name" value="XPF_nuclease"/>
</dbReference>
<evidence type="ECO:0000256" key="6">
    <source>
        <dbReference type="ARBA" id="ARBA00022801"/>
    </source>
</evidence>
<protein>
    <recommendedName>
        <fullName evidence="11">ERCC4 domain-containing protein</fullName>
    </recommendedName>
</protein>
<dbReference type="GO" id="GO:1901255">
    <property type="term" value="P:nucleotide-excision repair involved in interstrand cross-link repair"/>
    <property type="evidence" value="ECO:0007669"/>
    <property type="project" value="TreeGrafter"/>
</dbReference>
<evidence type="ECO:0000256" key="2">
    <source>
        <dbReference type="ARBA" id="ARBA00010015"/>
    </source>
</evidence>
<dbReference type="Proteomes" id="UP001215151">
    <property type="component" value="Unassembled WGS sequence"/>
</dbReference>
<dbReference type="GO" id="GO:0003684">
    <property type="term" value="F:damaged DNA binding"/>
    <property type="evidence" value="ECO:0007669"/>
    <property type="project" value="TreeGrafter"/>
</dbReference>
<dbReference type="SUPFAM" id="SSF47781">
    <property type="entry name" value="RuvA domain 2-like"/>
    <property type="match status" value="1"/>
</dbReference>
<feature type="domain" description="ERCC4" evidence="11">
    <location>
        <begin position="201"/>
        <end position="280"/>
    </location>
</feature>
<dbReference type="GO" id="GO:0000712">
    <property type="term" value="P:resolution of meiotic recombination intermediates"/>
    <property type="evidence" value="ECO:0007669"/>
    <property type="project" value="TreeGrafter"/>
</dbReference>
<dbReference type="Gene3D" id="1.10.150.20">
    <property type="entry name" value="5' to 3' exonuclease, C-terminal subdomain"/>
    <property type="match status" value="1"/>
</dbReference>
<dbReference type="InterPro" id="IPR010994">
    <property type="entry name" value="RuvA_2-like"/>
</dbReference>
<keyword evidence="7" id="KW-0238">DNA-binding</keyword>
<dbReference type="InterPro" id="IPR006166">
    <property type="entry name" value="ERCC4_domain"/>
</dbReference>
<dbReference type="CDD" id="cd20078">
    <property type="entry name" value="XPF_nuclease_XPF_euk"/>
    <property type="match status" value="1"/>
</dbReference>
<keyword evidence="3" id="KW-0540">Nuclease</keyword>
<evidence type="ECO:0000256" key="9">
    <source>
        <dbReference type="ARBA" id="ARBA00023242"/>
    </source>
</evidence>
<evidence type="ECO:0000313" key="13">
    <source>
        <dbReference type="Proteomes" id="UP001215151"/>
    </source>
</evidence>
<evidence type="ECO:0000256" key="8">
    <source>
        <dbReference type="ARBA" id="ARBA00023204"/>
    </source>
</evidence>
<evidence type="ECO:0000256" key="4">
    <source>
        <dbReference type="ARBA" id="ARBA00022759"/>
    </source>
</evidence>
<dbReference type="PANTHER" id="PTHR10150:SF0">
    <property type="entry name" value="DNA REPAIR ENDONUCLEASE XPF"/>
    <property type="match status" value="1"/>
</dbReference>
<dbReference type="FunFam" id="3.40.50.10130:FF:000002">
    <property type="entry name" value="DNA repair endonuclease XPF"/>
    <property type="match status" value="1"/>
</dbReference>
<evidence type="ECO:0000256" key="3">
    <source>
        <dbReference type="ARBA" id="ARBA00022722"/>
    </source>
</evidence>
<evidence type="ECO:0000256" key="7">
    <source>
        <dbReference type="ARBA" id="ARBA00023125"/>
    </source>
</evidence>
<name>A0AAD7TEN3_9APHY</name>
<comment type="similarity">
    <text evidence="2">Belongs to the XPF family.</text>
</comment>
<evidence type="ECO:0000256" key="1">
    <source>
        <dbReference type="ARBA" id="ARBA00004123"/>
    </source>
</evidence>
<dbReference type="GO" id="GO:0000724">
    <property type="term" value="P:double-strand break repair via homologous recombination"/>
    <property type="evidence" value="ECO:0007669"/>
    <property type="project" value="TreeGrafter"/>
</dbReference>
<dbReference type="GO" id="GO:0000014">
    <property type="term" value="F:single-stranded DNA endodeoxyribonuclease activity"/>
    <property type="evidence" value="ECO:0007669"/>
    <property type="project" value="TreeGrafter"/>
</dbReference>
<dbReference type="InterPro" id="IPR011335">
    <property type="entry name" value="Restrct_endonuc-II-like"/>
</dbReference>